<organism evidence="2 3">
    <name type="scientific">Aminobacter carboxidus</name>
    <dbReference type="NCBI Taxonomy" id="376165"/>
    <lineage>
        <taxon>Bacteria</taxon>
        <taxon>Pseudomonadati</taxon>
        <taxon>Pseudomonadota</taxon>
        <taxon>Alphaproteobacteria</taxon>
        <taxon>Hyphomicrobiales</taxon>
        <taxon>Phyllobacteriaceae</taxon>
        <taxon>Aminobacter</taxon>
    </lineage>
</organism>
<dbReference type="Proteomes" id="UP000598227">
    <property type="component" value="Unassembled WGS sequence"/>
</dbReference>
<sequence length="139" mass="14768">MDKIGVIFIALAVLDDNRAGTPLEERYDEGKSYDLDPHTAVRWVKRDKAQFATAADAEAAHAVIGWSRAGSIYSEPGGGDEEPDQANGTDEPGDDGTDFGKMTRAELEAFASEKSIDISTAKNKPAAIEIIVAALTASI</sequence>
<proteinExistence type="predicted"/>
<evidence type="ECO:0000313" key="2">
    <source>
        <dbReference type="EMBL" id="MBE1208114.1"/>
    </source>
</evidence>
<keyword evidence="3" id="KW-1185">Reference proteome</keyword>
<evidence type="ECO:0000256" key="1">
    <source>
        <dbReference type="SAM" id="MobiDB-lite"/>
    </source>
</evidence>
<dbReference type="EMBL" id="JACZEP010000017">
    <property type="protein sequence ID" value="MBE1208114.1"/>
    <property type="molecule type" value="Genomic_DNA"/>
</dbReference>
<name>A0ABR9GX66_9HYPH</name>
<feature type="region of interest" description="Disordered" evidence="1">
    <location>
        <begin position="71"/>
        <end position="101"/>
    </location>
</feature>
<evidence type="ECO:0000313" key="3">
    <source>
        <dbReference type="Proteomes" id="UP000598227"/>
    </source>
</evidence>
<accession>A0ABR9GX66</accession>
<reference evidence="2 3" key="1">
    <citation type="submission" date="2020-09" db="EMBL/GenBank/DDBJ databases">
        <title>Draft Genome Sequence of Aminobacter carboxidus type strain DSM 1086, a soil Gram-negative carboxydobacterium.</title>
        <authorList>
            <person name="Turrini P."/>
            <person name="Tescari M."/>
            <person name="Artuso I."/>
            <person name="Lugli G.A."/>
            <person name="Frangipani E."/>
            <person name="Ventura M."/>
            <person name="Visca P."/>
        </authorList>
    </citation>
    <scope>NUCLEOTIDE SEQUENCE [LARGE SCALE GENOMIC DNA]</scope>
    <source>
        <strain evidence="2 3">DSM 1086</strain>
    </source>
</reference>
<comment type="caution">
    <text evidence="2">The sequence shown here is derived from an EMBL/GenBank/DDBJ whole genome shotgun (WGS) entry which is preliminary data.</text>
</comment>
<protein>
    <recommendedName>
        <fullName evidence="4">Rho termination factor N-terminal domain-containing protein</fullName>
    </recommendedName>
</protein>
<dbReference type="RefSeq" id="WP_192568789.1">
    <property type="nucleotide sequence ID" value="NZ_JACZEP010000017.1"/>
</dbReference>
<gene>
    <name evidence="2" type="ORF">IHE39_27865</name>
</gene>
<evidence type="ECO:0008006" key="4">
    <source>
        <dbReference type="Google" id="ProtNLM"/>
    </source>
</evidence>